<dbReference type="PANTHER" id="PTHR48075:SF5">
    <property type="entry name" value="3-HYDROXYBUTYRYL-COA DEHYDROGENASE"/>
    <property type="match status" value="1"/>
</dbReference>
<sequence length="221" mass="23828">MKGIVFATRATREIFGNIFEGSAIEATWVEAPGATAFDSARTAAFASAAPPDFVLDLDYAPPRTPALAQYPAALILVNDVPGLLRTSDDRFVRINAWNTFLQRPLAELVAHPAAAEKAGAFCAAWGKTPELLPDQPGMPSARVVSMIINEAYLALGEEVSTKEAIDTAMRLGTNYPYGPFEWARHIGLSSIVSLLETLARENPIYTVAPRLKEESTHGLTA</sequence>
<evidence type="ECO:0000259" key="1">
    <source>
        <dbReference type="Pfam" id="PF00725"/>
    </source>
</evidence>
<protein>
    <submittedName>
        <fullName evidence="2">3-hydroxybutyryl-CoA dehydrogenase</fullName>
    </submittedName>
</protein>
<accession>A0A4V3GLH2</accession>
<keyword evidence="3" id="KW-1185">Reference proteome</keyword>
<comment type="caution">
    <text evidence="2">The sequence shown here is derived from an EMBL/GenBank/DDBJ whole genome shotgun (WGS) entry which is preliminary data.</text>
</comment>
<reference evidence="2 3" key="1">
    <citation type="submission" date="2019-03" db="EMBL/GenBank/DDBJ databases">
        <title>Genomic Encyclopedia of Type Strains, Phase IV (KMG-IV): sequencing the most valuable type-strain genomes for metagenomic binning, comparative biology and taxonomic classification.</title>
        <authorList>
            <person name="Goeker M."/>
        </authorList>
    </citation>
    <scope>NUCLEOTIDE SEQUENCE [LARGE SCALE GENOMIC DNA]</scope>
    <source>
        <strain evidence="2 3">DSM 100059</strain>
    </source>
</reference>
<dbReference type="OrthoDB" id="2986269at2"/>
<dbReference type="Proteomes" id="UP000294498">
    <property type="component" value="Unassembled WGS sequence"/>
</dbReference>
<dbReference type="GO" id="GO:0006631">
    <property type="term" value="P:fatty acid metabolic process"/>
    <property type="evidence" value="ECO:0007669"/>
    <property type="project" value="InterPro"/>
</dbReference>
<dbReference type="RefSeq" id="WP_133990270.1">
    <property type="nucleotide sequence ID" value="NZ_SODV01000001.1"/>
</dbReference>
<dbReference type="SUPFAM" id="SSF48179">
    <property type="entry name" value="6-phosphogluconate dehydrogenase C-terminal domain-like"/>
    <property type="match status" value="1"/>
</dbReference>
<dbReference type="PANTHER" id="PTHR48075">
    <property type="entry name" value="3-HYDROXYACYL-COA DEHYDROGENASE FAMILY PROTEIN"/>
    <property type="match status" value="1"/>
</dbReference>
<dbReference type="InterPro" id="IPR006108">
    <property type="entry name" value="3HC_DH_C"/>
</dbReference>
<organism evidence="2 3">
    <name type="scientific">Dinghuibacter silviterrae</name>
    <dbReference type="NCBI Taxonomy" id="1539049"/>
    <lineage>
        <taxon>Bacteria</taxon>
        <taxon>Pseudomonadati</taxon>
        <taxon>Bacteroidota</taxon>
        <taxon>Chitinophagia</taxon>
        <taxon>Chitinophagales</taxon>
        <taxon>Chitinophagaceae</taxon>
        <taxon>Dinghuibacter</taxon>
    </lineage>
</organism>
<proteinExistence type="predicted"/>
<dbReference type="AlphaFoldDB" id="A0A4V3GLH2"/>
<dbReference type="InterPro" id="IPR008927">
    <property type="entry name" value="6-PGluconate_DH-like_C_sf"/>
</dbReference>
<name>A0A4V3GLH2_9BACT</name>
<gene>
    <name evidence="2" type="ORF">EDB95_0522</name>
</gene>
<evidence type="ECO:0000313" key="2">
    <source>
        <dbReference type="EMBL" id="TDW99512.1"/>
    </source>
</evidence>
<dbReference type="Gene3D" id="1.10.1040.10">
    <property type="entry name" value="N-(1-d-carboxylethyl)-l-norvaline Dehydrogenase, domain 2"/>
    <property type="match status" value="1"/>
</dbReference>
<feature type="domain" description="3-hydroxyacyl-CoA dehydrogenase C-terminal" evidence="1">
    <location>
        <begin position="138"/>
        <end position="205"/>
    </location>
</feature>
<dbReference type="InterPro" id="IPR013328">
    <property type="entry name" value="6PGD_dom2"/>
</dbReference>
<dbReference type="GO" id="GO:0016616">
    <property type="term" value="F:oxidoreductase activity, acting on the CH-OH group of donors, NAD or NADP as acceptor"/>
    <property type="evidence" value="ECO:0007669"/>
    <property type="project" value="InterPro"/>
</dbReference>
<evidence type="ECO:0000313" key="3">
    <source>
        <dbReference type="Proteomes" id="UP000294498"/>
    </source>
</evidence>
<dbReference type="EMBL" id="SODV01000001">
    <property type="protein sequence ID" value="TDW99512.1"/>
    <property type="molecule type" value="Genomic_DNA"/>
</dbReference>
<dbReference type="Pfam" id="PF00725">
    <property type="entry name" value="3HCDH"/>
    <property type="match status" value="1"/>
</dbReference>